<dbReference type="AlphaFoldDB" id="A0A431VC66"/>
<proteinExistence type="predicted"/>
<comment type="caution">
    <text evidence="2">The sequence shown here is derived from an EMBL/GenBank/DDBJ whole genome shotgun (WGS) entry which is preliminary data.</text>
</comment>
<dbReference type="EMBL" id="RXMA01000027">
    <property type="protein sequence ID" value="RTR16153.1"/>
    <property type="molecule type" value="Genomic_DNA"/>
</dbReference>
<dbReference type="InterPro" id="IPR029052">
    <property type="entry name" value="Metallo-depent_PP-like"/>
</dbReference>
<dbReference type="Gene3D" id="3.60.21.10">
    <property type="match status" value="1"/>
</dbReference>
<accession>A0A431VC66</accession>
<dbReference type="InterPro" id="IPR027417">
    <property type="entry name" value="P-loop_NTPase"/>
</dbReference>
<feature type="domain" description="Calcineurin-like phosphoesterase" evidence="1">
    <location>
        <begin position="5"/>
        <end position="240"/>
    </location>
</feature>
<dbReference type="Gene3D" id="1.25.40.10">
    <property type="entry name" value="Tetratricopeptide repeat domain"/>
    <property type="match status" value="2"/>
</dbReference>
<dbReference type="RefSeq" id="WP_126619278.1">
    <property type="nucleotide sequence ID" value="NZ_JBHUCY010000066.1"/>
</dbReference>
<evidence type="ECO:0000259" key="1">
    <source>
        <dbReference type="Pfam" id="PF00149"/>
    </source>
</evidence>
<dbReference type="Proteomes" id="UP000277007">
    <property type="component" value="Unassembled WGS sequence"/>
</dbReference>
<dbReference type="SUPFAM" id="SSF56300">
    <property type="entry name" value="Metallo-dependent phosphatases"/>
    <property type="match status" value="1"/>
</dbReference>
<dbReference type="GO" id="GO:0016787">
    <property type="term" value="F:hydrolase activity"/>
    <property type="evidence" value="ECO:0007669"/>
    <property type="project" value="InterPro"/>
</dbReference>
<protein>
    <submittedName>
        <fullName evidence="2">Tetratricopeptide repeat protein</fullName>
    </submittedName>
</protein>
<dbReference type="SUPFAM" id="SSF52540">
    <property type="entry name" value="P-loop containing nucleoside triphosphate hydrolases"/>
    <property type="match status" value="1"/>
</dbReference>
<reference evidence="2 3" key="1">
    <citation type="submission" date="2018-12" db="EMBL/GenBank/DDBJ databases">
        <authorList>
            <person name="Yang Y."/>
        </authorList>
    </citation>
    <scope>NUCLEOTIDE SEQUENCE [LARGE SCALE GENOMIC DNA]</scope>
    <source>
        <strain evidence="2 3">L-25-5w-1</strain>
    </source>
</reference>
<organism evidence="2 3">
    <name type="scientific">Azospirillum griseum</name>
    <dbReference type="NCBI Taxonomy" id="2496639"/>
    <lineage>
        <taxon>Bacteria</taxon>
        <taxon>Pseudomonadati</taxon>
        <taxon>Pseudomonadota</taxon>
        <taxon>Alphaproteobacteria</taxon>
        <taxon>Rhodospirillales</taxon>
        <taxon>Azospirillaceae</taxon>
        <taxon>Azospirillum</taxon>
    </lineage>
</organism>
<gene>
    <name evidence="2" type="ORF">EJ903_21400</name>
</gene>
<keyword evidence="3" id="KW-1185">Reference proteome</keyword>
<evidence type="ECO:0000313" key="2">
    <source>
        <dbReference type="EMBL" id="RTR16153.1"/>
    </source>
</evidence>
<dbReference type="InterPro" id="IPR004843">
    <property type="entry name" value="Calcineurin-like_PHP"/>
</dbReference>
<dbReference type="Pfam" id="PF00149">
    <property type="entry name" value="Metallophos"/>
    <property type="match status" value="1"/>
</dbReference>
<name>A0A431VC66_9PROT</name>
<dbReference type="Gene3D" id="3.40.50.300">
    <property type="entry name" value="P-loop containing nucleotide triphosphate hydrolases"/>
    <property type="match status" value="1"/>
</dbReference>
<dbReference type="Pfam" id="PF13424">
    <property type="entry name" value="TPR_12"/>
    <property type="match status" value="2"/>
</dbReference>
<dbReference type="PANTHER" id="PTHR47691:SF3">
    <property type="entry name" value="HTH-TYPE TRANSCRIPTIONAL REGULATOR RV0890C-RELATED"/>
    <property type="match status" value="1"/>
</dbReference>
<dbReference type="PANTHER" id="PTHR47691">
    <property type="entry name" value="REGULATOR-RELATED"/>
    <property type="match status" value="1"/>
</dbReference>
<sequence>MKARWLHISDFHFAGGDAYDRNVVLNALVASLPRFVQQGHGADLVFATGDIAQSGKASEYQAVSDFFDAVLKALGLGRERLFVVPGNHDVDRAAGVGLSRSLSKREEADIYFGPAHPKHHITDKQAAFLTWYKDYFTGIRRFPEASSCGPVERVSLPGGTVGVLPINSALFCAGDDDHGKLWVGRRCLEEALKCLKGLTPDLSVALLHHPLDWLHGVEASNIRAALERDVDLILRGHLHENTVAATRGTSGEALHIAAGAAYQTRQWPNRAFFASVDGAEVTLFPIRYEDNPEERWTVDPSLFPDPPYSGRFPLARLAQSQTAPLPPPPLTTAPAVARSNIPALRNLSLVGRDDLLATITARLGEPAQDAVLVLRGAPGVGKSELAREHARRNRHRYPGGCFVIEAGNRAIAVGLAELGRRYLDLSFPPDLPLEDQAVRVLRALHAAPSLLIFDNVVAVEDALPWLPPAGAPCHTLLTSLLDQWGLVAPDLVVSPLPDDAALALVERIAGPEIARSQGAALLRMAGGLPVQLVPASATLKKAAGRGRAAGAASLMAAEATQSFDAVYERLADPARLLLHAAARLDSQAIDGDELSAHLREGAGWTDQVFNEHLTQCLDLHLLDGADTLRMHQLLAAFLNDHDLSASMIGMVPKVAAAQARAMVAAAREVARQPNRADLATRLFRFQPEVDRWTILGVEWSADDAQWMQRALHQLGRFEEALAWALRSVERAEAKSSEGIADHGRFGVCLNNVGSCLSRLGRWSEAQPWLERAVAAAEQGDGDGHVDHQNLGVSLHEVGICLLRRGEHAAAQEWLERAVAAKERGDVHGRVDHESFGTSLHQVGMCLSFRGEHATAQAWFERAVAAAERGDVHGRVDHGSLGRSLHQVGICLSSRGEHAAAQERFERAVASAERGDVHGRVDHESLAISLDAVGHCLLELNRPDEAAVWLERAEVERAIPNEPGV</sequence>
<dbReference type="SUPFAM" id="SSF48452">
    <property type="entry name" value="TPR-like"/>
    <property type="match status" value="2"/>
</dbReference>
<dbReference type="OrthoDB" id="7301107at2"/>
<evidence type="ECO:0000313" key="3">
    <source>
        <dbReference type="Proteomes" id="UP000277007"/>
    </source>
</evidence>
<dbReference type="InterPro" id="IPR011990">
    <property type="entry name" value="TPR-like_helical_dom_sf"/>
</dbReference>